<dbReference type="AlphaFoldDB" id="A0A5C3QCW0"/>
<dbReference type="Proteomes" id="UP000305067">
    <property type="component" value="Unassembled WGS sequence"/>
</dbReference>
<evidence type="ECO:0000313" key="1">
    <source>
        <dbReference type="EMBL" id="TFK99376.1"/>
    </source>
</evidence>
<protein>
    <submittedName>
        <fullName evidence="1">Uncharacterized protein</fullName>
    </submittedName>
</protein>
<dbReference type="Gene3D" id="3.40.30.10">
    <property type="entry name" value="Glutaredoxin"/>
    <property type="match status" value="1"/>
</dbReference>
<evidence type="ECO:0000313" key="2">
    <source>
        <dbReference type="Proteomes" id="UP000305067"/>
    </source>
</evidence>
<gene>
    <name evidence="1" type="ORF">BDV98DRAFT_571482</name>
</gene>
<dbReference type="STRING" id="1884261.A0A5C3QCW0"/>
<name>A0A5C3QCW0_9AGAR</name>
<reference evidence="1 2" key="1">
    <citation type="journal article" date="2019" name="Nat. Ecol. Evol.">
        <title>Megaphylogeny resolves global patterns of mushroom evolution.</title>
        <authorList>
            <person name="Varga T."/>
            <person name="Krizsan K."/>
            <person name="Foldi C."/>
            <person name="Dima B."/>
            <person name="Sanchez-Garcia M."/>
            <person name="Sanchez-Ramirez S."/>
            <person name="Szollosi G.J."/>
            <person name="Szarkandi J.G."/>
            <person name="Papp V."/>
            <person name="Albert L."/>
            <person name="Andreopoulos W."/>
            <person name="Angelini C."/>
            <person name="Antonin V."/>
            <person name="Barry K.W."/>
            <person name="Bougher N.L."/>
            <person name="Buchanan P."/>
            <person name="Buyck B."/>
            <person name="Bense V."/>
            <person name="Catcheside P."/>
            <person name="Chovatia M."/>
            <person name="Cooper J."/>
            <person name="Damon W."/>
            <person name="Desjardin D."/>
            <person name="Finy P."/>
            <person name="Geml J."/>
            <person name="Haridas S."/>
            <person name="Hughes K."/>
            <person name="Justo A."/>
            <person name="Karasinski D."/>
            <person name="Kautmanova I."/>
            <person name="Kiss B."/>
            <person name="Kocsube S."/>
            <person name="Kotiranta H."/>
            <person name="LaButti K.M."/>
            <person name="Lechner B.E."/>
            <person name="Liimatainen K."/>
            <person name="Lipzen A."/>
            <person name="Lukacs Z."/>
            <person name="Mihaltcheva S."/>
            <person name="Morgado L.N."/>
            <person name="Niskanen T."/>
            <person name="Noordeloos M.E."/>
            <person name="Ohm R.A."/>
            <person name="Ortiz-Santana B."/>
            <person name="Ovrebo C."/>
            <person name="Racz N."/>
            <person name="Riley R."/>
            <person name="Savchenko A."/>
            <person name="Shiryaev A."/>
            <person name="Soop K."/>
            <person name="Spirin V."/>
            <person name="Szebenyi C."/>
            <person name="Tomsovsky M."/>
            <person name="Tulloss R.E."/>
            <person name="Uehling J."/>
            <person name="Grigoriev I.V."/>
            <person name="Vagvolgyi C."/>
            <person name="Papp T."/>
            <person name="Martin F.M."/>
            <person name="Miettinen O."/>
            <person name="Hibbett D.S."/>
            <person name="Nagy L.G."/>
        </authorList>
    </citation>
    <scope>NUCLEOTIDE SEQUENCE [LARGE SCALE GENOMIC DNA]</scope>
    <source>
        <strain evidence="1 2">CBS 309.79</strain>
    </source>
</reference>
<dbReference type="OrthoDB" id="4951845at2759"/>
<accession>A0A5C3QCW0</accession>
<proteinExistence type="predicted"/>
<keyword evidence="2" id="KW-1185">Reference proteome</keyword>
<organism evidence="1 2">
    <name type="scientific">Pterulicium gracile</name>
    <dbReference type="NCBI Taxonomy" id="1884261"/>
    <lineage>
        <taxon>Eukaryota</taxon>
        <taxon>Fungi</taxon>
        <taxon>Dikarya</taxon>
        <taxon>Basidiomycota</taxon>
        <taxon>Agaricomycotina</taxon>
        <taxon>Agaricomycetes</taxon>
        <taxon>Agaricomycetidae</taxon>
        <taxon>Agaricales</taxon>
        <taxon>Pleurotineae</taxon>
        <taxon>Pterulaceae</taxon>
        <taxon>Pterulicium</taxon>
    </lineage>
</organism>
<dbReference type="EMBL" id="ML178834">
    <property type="protein sequence ID" value="TFK99376.1"/>
    <property type="molecule type" value="Genomic_DNA"/>
</dbReference>
<sequence length="118" mass="13371">MITLYEFPSCLPNQIPVSLFTTLVRCALTYRQLPFHTDFVRIQHLEALVQRIGVKPTATHPDDSLKYTVPIIADKLNSDDSTPPTVISDLVVILVYLENTYHYSVSNHCPAPLQLTYL</sequence>